<evidence type="ECO:0000259" key="2">
    <source>
        <dbReference type="Pfam" id="PF00561"/>
    </source>
</evidence>
<dbReference type="InterPro" id="IPR000073">
    <property type="entry name" value="AB_hydrolase_1"/>
</dbReference>
<protein>
    <submittedName>
        <fullName evidence="3">Alpha/beta hydrolase</fullName>
    </submittedName>
</protein>
<keyword evidence="1 3" id="KW-0378">Hydrolase</keyword>
<dbReference type="Pfam" id="PF00561">
    <property type="entry name" value="Abhydrolase_1"/>
    <property type="match status" value="1"/>
</dbReference>
<dbReference type="Gene3D" id="3.40.50.1820">
    <property type="entry name" value="alpha/beta hydrolase"/>
    <property type="match status" value="1"/>
</dbReference>
<dbReference type="Proteomes" id="UP000291088">
    <property type="component" value="Unassembled WGS sequence"/>
</dbReference>
<dbReference type="PANTHER" id="PTHR43798">
    <property type="entry name" value="MONOACYLGLYCEROL LIPASE"/>
    <property type="match status" value="1"/>
</dbReference>
<dbReference type="InterPro" id="IPR050266">
    <property type="entry name" value="AB_hydrolase_sf"/>
</dbReference>
<dbReference type="EMBL" id="SDVB01000170">
    <property type="protein sequence ID" value="RYC17235.1"/>
    <property type="molecule type" value="Genomic_DNA"/>
</dbReference>
<evidence type="ECO:0000313" key="4">
    <source>
        <dbReference type="Proteomes" id="UP000291088"/>
    </source>
</evidence>
<gene>
    <name evidence="3" type="ORF">EUU22_04365</name>
</gene>
<dbReference type="AlphaFoldDB" id="A0A4Q2TIE0"/>
<keyword evidence="4" id="KW-1185">Reference proteome</keyword>
<sequence length="330" mass="37589">MKTIARRRRPFAELRSCVFLNQRPVPGARHGAANRTTGYIIMEELDYGRAERGIIRSGIFELGYAIEGQGLPVLVIGSSLYYARTFSPGLRRSVRLHFVDHRCFARPVRPAEASDFAFDRIIDDIELARQSFRLERFAVLGHSGHGYMALEYARRFPDRVSHVVLAGTGPNQGADLAEWAERRWAAEASAARKLIFDREMAKLAGDIAAHPHERFKHLLIRLGARSWFDAGFDARPLWDGVWINDIGFDHLWGEVFRDIDMHALARGVTAPVLLTLGRFDYLIAPPAAWEPFRGDFARLTIEMFERSGHTMQLEESDRFDAALLDFLHRN</sequence>
<reference evidence="3 4" key="1">
    <citation type="submission" date="2019-01" db="EMBL/GenBank/DDBJ databases">
        <authorList>
            <person name="Deng T."/>
        </authorList>
    </citation>
    <scope>NUCLEOTIDE SEQUENCE [LARGE SCALE GENOMIC DNA]</scope>
    <source>
        <strain evidence="3 4">F8825</strain>
    </source>
</reference>
<dbReference type="SUPFAM" id="SSF53474">
    <property type="entry name" value="alpha/beta-Hydrolases"/>
    <property type="match status" value="1"/>
</dbReference>
<evidence type="ECO:0000256" key="1">
    <source>
        <dbReference type="ARBA" id="ARBA00022801"/>
    </source>
</evidence>
<dbReference type="PANTHER" id="PTHR43798:SF31">
    <property type="entry name" value="AB HYDROLASE SUPERFAMILY PROTEIN YCLE"/>
    <property type="match status" value="1"/>
</dbReference>
<dbReference type="GO" id="GO:0016020">
    <property type="term" value="C:membrane"/>
    <property type="evidence" value="ECO:0007669"/>
    <property type="project" value="TreeGrafter"/>
</dbReference>
<organism evidence="3 4">
    <name type="scientific">Ciceribacter ferrooxidans</name>
    <dbReference type="NCBI Taxonomy" id="2509717"/>
    <lineage>
        <taxon>Bacteria</taxon>
        <taxon>Pseudomonadati</taxon>
        <taxon>Pseudomonadota</taxon>
        <taxon>Alphaproteobacteria</taxon>
        <taxon>Hyphomicrobiales</taxon>
        <taxon>Rhizobiaceae</taxon>
        <taxon>Ciceribacter</taxon>
    </lineage>
</organism>
<proteinExistence type="predicted"/>
<dbReference type="GO" id="GO:0016787">
    <property type="term" value="F:hydrolase activity"/>
    <property type="evidence" value="ECO:0007669"/>
    <property type="project" value="UniProtKB-KW"/>
</dbReference>
<dbReference type="OrthoDB" id="7958481at2"/>
<feature type="domain" description="AB hydrolase-1" evidence="2">
    <location>
        <begin position="77"/>
        <end position="315"/>
    </location>
</feature>
<dbReference type="InterPro" id="IPR029058">
    <property type="entry name" value="AB_hydrolase_fold"/>
</dbReference>
<comment type="caution">
    <text evidence="3">The sequence shown here is derived from an EMBL/GenBank/DDBJ whole genome shotgun (WGS) entry which is preliminary data.</text>
</comment>
<accession>A0A4Q2TIE0</accession>
<name>A0A4Q2TIE0_9HYPH</name>
<evidence type="ECO:0000313" key="3">
    <source>
        <dbReference type="EMBL" id="RYC17235.1"/>
    </source>
</evidence>